<keyword evidence="4" id="KW-0496">Mitochondrion</keyword>
<keyword evidence="3" id="KW-0809">Transit peptide</keyword>
<evidence type="ECO:0000256" key="1">
    <source>
        <dbReference type="ARBA" id="ARBA00004173"/>
    </source>
</evidence>
<dbReference type="PANTHER" id="PTHR13675">
    <property type="entry name" value="LYR MOTIF-CONTAINING PROTEIN 2"/>
    <property type="match status" value="1"/>
</dbReference>
<gene>
    <name evidence="8" type="ORF">DAEQUDRAFT_719888</name>
</gene>
<comment type="similarity">
    <text evidence="2">Belongs to the complex I LYR family.</text>
</comment>
<name>A0A165UCD2_9APHY</name>
<evidence type="ECO:0000313" key="8">
    <source>
        <dbReference type="EMBL" id="KZT74710.1"/>
    </source>
</evidence>
<feature type="domain" description="Complex 1 LYR protein" evidence="7">
    <location>
        <begin position="13"/>
        <end position="71"/>
    </location>
</feature>
<dbReference type="STRING" id="1314783.A0A165UCD2"/>
<evidence type="ECO:0000259" key="7">
    <source>
        <dbReference type="Pfam" id="PF05347"/>
    </source>
</evidence>
<dbReference type="Proteomes" id="UP000076727">
    <property type="component" value="Unassembled WGS sequence"/>
</dbReference>
<comment type="function">
    <text evidence="6">Involved in efficient integration of the N-module into mitochondrial respiratory chain complex I.</text>
</comment>
<proteinExistence type="inferred from homology"/>
<accession>A0A165UCD2</accession>
<evidence type="ECO:0000256" key="5">
    <source>
        <dbReference type="ARBA" id="ARBA00026235"/>
    </source>
</evidence>
<reference evidence="8 9" key="1">
    <citation type="journal article" date="2016" name="Mol. Biol. Evol.">
        <title>Comparative Genomics of Early-Diverging Mushroom-Forming Fungi Provides Insights into the Origins of Lignocellulose Decay Capabilities.</title>
        <authorList>
            <person name="Nagy L.G."/>
            <person name="Riley R."/>
            <person name="Tritt A."/>
            <person name="Adam C."/>
            <person name="Daum C."/>
            <person name="Floudas D."/>
            <person name="Sun H."/>
            <person name="Yadav J.S."/>
            <person name="Pangilinan J."/>
            <person name="Larsson K.H."/>
            <person name="Matsuura K."/>
            <person name="Barry K."/>
            <person name="Labutti K."/>
            <person name="Kuo R."/>
            <person name="Ohm R.A."/>
            <person name="Bhattacharya S.S."/>
            <person name="Shirouzu T."/>
            <person name="Yoshinaga Y."/>
            <person name="Martin F.M."/>
            <person name="Grigoriev I.V."/>
            <person name="Hibbett D.S."/>
        </authorList>
    </citation>
    <scope>NUCLEOTIDE SEQUENCE [LARGE SCALE GENOMIC DNA]</scope>
    <source>
        <strain evidence="8 9">L-15889</strain>
    </source>
</reference>
<dbReference type="InterPro" id="IPR045293">
    <property type="entry name" value="Complex1_LYR_LYRM2"/>
</dbReference>
<comment type="subcellular location">
    <subcellularLocation>
        <location evidence="1">Mitochondrion</location>
    </subcellularLocation>
</comment>
<organism evidence="8 9">
    <name type="scientific">Daedalea quercina L-15889</name>
    <dbReference type="NCBI Taxonomy" id="1314783"/>
    <lineage>
        <taxon>Eukaryota</taxon>
        <taxon>Fungi</taxon>
        <taxon>Dikarya</taxon>
        <taxon>Basidiomycota</taxon>
        <taxon>Agaricomycotina</taxon>
        <taxon>Agaricomycetes</taxon>
        <taxon>Polyporales</taxon>
        <taxon>Fomitopsis</taxon>
    </lineage>
</organism>
<dbReference type="PANTHER" id="PTHR13675:SF0">
    <property type="entry name" value="LYR MOTIF-CONTAINING PROTEIN 2"/>
    <property type="match status" value="1"/>
</dbReference>
<evidence type="ECO:0000256" key="2">
    <source>
        <dbReference type="ARBA" id="ARBA00009508"/>
    </source>
</evidence>
<protein>
    <recommendedName>
        <fullName evidence="5">LYR motif-containing protein 2</fullName>
    </recommendedName>
</protein>
<evidence type="ECO:0000256" key="6">
    <source>
        <dbReference type="ARBA" id="ARBA00044735"/>
    </source>
</evidence>
<dbReference type="AlphaFoldDB" id="A0A165UCD2"/>
<evidence type="ECO:0000256" key="4">
    <source>
        <dbReference type="ARBA" id="ARBA00023128"/>
    </source>
</evidence>
<dbReference type="EMBL" id="KV429032">
    <property type="protein sequence ID" value="KZT74710.1"/>
    <property type="molecule type" value="Genomic_DNA"/>
</dbReference>
<evidence type="ECO:0000256" key="3">
    <source>
        <dbReference type="ARBA" id="ARBA00022946"/>
    </source>
</evidence>
<dbReference type="InterPro" id="IPR008011">
    <property type="entry name" value="Complex1_LYR_dom"/>
</dbReference>
<keyword evidence="9" id="KW-1185">Reference proteome</keyword>
<dbReference type="OrthoDB" id="74240at2759"/>
<dbReference type="Pfam" id="PF05347">
    <property type="entry name" value="Complex1_LYR"/>
    <property type="match status" value="1"/>
</dbReference>
<dbReference type="GO" id="GO:0005739">
    <property type="term" value="C:mitochondrion"/>
    <property type="evidence" value="ECO:0007669"/>
    <property type="project" value="UniProtKB-SubCell"/>
</dbReference>
<evidence type="ECO:0000313" key="9">
    <source>
        <dbReference type="Proteomes" id="UP000076727"/>
    </source>
</evidence>
<sequence length="84" mass="9937">MQNPTLKHFILQQRVLTLYRQAVRATRYIPDSKARRETIAWIRSEFERNRGISDVHAIEEKLASGRRELKQILPFLPPPISARR</sequence>
<dbReference type="CDD" id="cd20262">
    <property type="entry name" value="Complex1_LYR_LYRM2"/>
    <property type="match status" value="1"/>
</dbReference>